<keyword evidence="5 6" id="KW-0560">Oxidoreductase</keyword>
<dbReference type="AlphaFoldDB" id="A0A919J189"/>
<name>A0A919J189_9ACTN</name>
<dbReference type="Gene3D" id="1.10.540.10">
    <property type="entry name" value="Acyl-CoA dehydrogenase/oxidase, N-terminal domain"/>
    <property type="match status" value="1"/>
</dbReference>
<evidence type="ECO:0000256" key="4">
    <source>
        <dbReference type="ARBA" id="ARBA00022827"/>
    </source>
</evidence>
<evidence type="ECO:0000256" key="3">
    <source>
        <dbReference type="ARBA" id="ARBA00022630"/>
    </source>
</evidence>
<dbReference type="GO" id="GO:0033539">
    <property type="term" value="P:fatty acid beta-oxidation using acyl-CoA dehydrogenase"/>
    <property type="evidence" value="ECO:0007669"/>
    <property type="project" value="TreeGrafter"/>
</dbReference>
<sequence>MRLSEDHAAFRDSVRRFVDTEVNPHVDGWEAAGRVPLHDLFPKAAALGLLGLEYDEAYGGEGADHSFQLVAAEEYGRMHAGGVGMAMGVQAMMATPSLHAFGTPELKDQYLRPAISGTAVAAIAVTEPDTGSDVSRLRTRAVRDGDDWVITGRKVYITNGAQADWLCLLARTSDEGGHRGMSQIVVPTDSPGFSVVRTFDKLGNRCSDTAELALDEVRVPVANTIGEPGRGFQQQMRQFVTERVFAAYTTAGQCQYALDRTRAFVQNRSVFGRPLADRQYVAFRLTELQAEVDLLRSHNLQTAEALMAGEDITRMGTVAKLKAGRLVREVADWCLQFHGGMGYLEETWTARMLRDVRLTSIGAGADEVMLQVLARLDGLPA</sequence>
<evidence type="ECO:0000256" key="5">
    <source>
        <dbReference type="ARBA" id="ARBA00023002"/>
    </source>
</evidence>
<dbReference type="InterPro" id="IPR009100">
    <property type="entry name" value="AcylCoA_DH/oxidase_NM_dom_sf"/>
</dbReference>
<evidence type="ECO:0000259" key="9">
    <source>
        <dbReference type="Pfam" id="PF02771"/>
    </source>
</evidence>
<comment type="cofactor">
    <cofactor evidence="1 6">
        <name>FAD</name>
        <dbReference type="ChEBI" id="CHEBI:57692"/>
    </cofactor>
</comment>
<reference evidence="10" key="1">
    <citation type="submission" date="2021-01" db="EMBL/GenBank/DDBJ databases">
        <title>Whole genome shotgun sequence of Actinoplanes ferrugineus NBRC 15555.</title>
        <authorList>
            <person name="Komaki H."/>
            <person name="Tamura T."/>
        </authorList>
    </citation>
    <scope>NUCLEOTIDE SEQUENCE</scope>
    <source>
        <strain evidence="10">NBRC 15555</strain>
    </source>
</reference>
<gene>
    <name evidence="10" type="primary">acd_3</name>
    <name evidence="10" type="ORF">Afe05nite_33670</name>
</gene>
<feature type="domain" description="Acyl-CoA dehydrogenase/oxidase N-terminal" evidence="9">
    <location>
        <begin position="4"/>
        <end position="117"/>
    </location>
</feature>
<proteinExistence type="inferred from homology"/>
<dbReference type="GO" id="GO:0050660">
    <property type="term" value="F:flavin adenine dinucleotide binding"/>
    <property type="evidence" value="ECO:0007669"/>
    <property type="project" value="InterPro"/>
</dbReference>
<dbReference type="Gene3D" id="2.40.110.10">
    <property type="entry name" value="Butyryl-CoA Dehydrogenase, subunit A, domain 2"/>
    <property type="match status" value="1"/>
</dbReference>
<dbReference type="InterPro" id="IPR006089">
    <property type="entry name" value="Acyl-CoA_DH_CS"/>
</dbReference>
<evidence type="ECO:0000256" key="1">
    <source>
        <dbReference type="ARBA" id="ARBA00001974"/>
    </source>
</evidence>
<dbReference type="GO" id="GO:0003995">
    <property type="term" value="F:acyl-CoA dehydrogenase activity"/>
    <property type="evidence" value="ECO:0007669"/>
    <property type="project" value="InterPro"/>
</dbReference>
<comment type="similarity">
    <text evidence="2 6">Belongs to the acyl-CoA dehydrogenase family.</text>
</comment>
<dbReference type="Pfam" id="PF02771">
    <property type="entry name" value="Acyl-CoA_dh_N"/>
    <property type="match status" value="1"/>
</dbReference>
<evidence type="ECO:0000259" key="7">
    <source>
        <dbReference type="Pfam" id="PF00441"/>
    </source>
</evidence>
<evidence type="ECO:0000313" key="10">
    <source>
        <dbReference type="EMBL" id="GIE11527.1"/>
    </source>
</evidence>
<evidence type="ECO:0000313" key="11">
    <source>
        <dbReference type="Proteomes" id="UP000598174"/>
    </source>
</evidence>
<evidence type="ECO:0000259" key="8">
    <source>
        <dbReference type="Pfam" id="PF02770"/>
    </source>
</evidence>
<organism evidence="10 11">
    <name type="scientific">Paractinoplanes ferrugineus</name>
    <dbReference type="NCBI Taxonomy" id="113564"/>
    <lineage>
        <taxon>Bacteria</taxon>
        <taxon>Bacillati</taxon>
        <taxon>Actinomycetota</taxon>
        <taxon>Actinomycetes</taxon>
        <taxon>Micromonosporales</taxon>
        <taxon>Micromonosporaceae</taxon>
        <taxon>Paractinoplanes</taxon>
    </lineage>
</organism>
<dbReference type="Gene3D" id="1.20.140.10">
    <property type="entry name" value="Butyryl-CoA Dehydrogenase, subunit A, domain 3"/>
    <property type="match status" value="1"/>
</dbReference>
<dbReference type="SUPFAM" id="SSF56645">
    <property type="entry name" value="Acyl-CoA dehydrogenase NM domain-like"/>
    <property type="match status" value="1"/>
</dbReference>
<dbReference type="PROSITE" id="PS00073">
    <property type="entry name" value="ACYL_COA_DH_2"/>
    <property type="match status" value="1"/>
</dbReference>
<dbReference type="InterPro" id="IPR013786">
    <property type="entry name" value="AcylCoA_DH/ox_N"/>
</dbReference>
<keyword evidence="3 6" id="KW-0285">Flavoprotein</keyword>
<feature type="domain" description="Acyl-CoA oxidase/dehydrogenase middle" evidence="8">
    <location>
        <begin position="122"/>
        <end position="217"/>
    </location>
</feature>
<dbReference type="InterPro" id="IPR037069">
    <property type="entry name" value="AcylCoA_DH/ox_N_sf"/>
</dbReference>
<dbReference type="InterPro" id="IPR036250">
    <property type="entry name" value="AcylCo_DH-like_C"/>
</dbReference>
<evidence type="ECO:0000256" key="2">
    <source>
        <dbReference type="ARBA" id="ARBA00009347"/>
    </source>
</evidence>
<dbReference type="InterPro" id="IPR046373">
    <property type="entry name" value="Acyl-CoA_Oxase/DH_mid-dom_sf"/>
</dbReference>
<evidence type="ECO:0000256" key="6">
    <source>
        <dbReference type="RuleBase" id="RU362125"/>
    </source>
</evidence>
<dbReference type="SUPFAM" id="SSF47203">
    <property type="entry name" value="Acyl-CoA dehydrogenase C-terminal domain-like"/>
    <property type="match status" value="1"/>
</dbReference>
<dbReference type="Pfam" id="PF02770">
    <property type="entry name" value="Acyl-CoA_dh_M"/>
    <property type="match status" value="1"/>
</dbReference>
<dbReference type="FunFam" id="2.40.110.10:FF:000009">
    <property type="entry name" value="Acyl-CoA dehydrogenase"/>
    <property type="match status" value="1"/>
</dbReference>
<dbReference type="PANTHER" id="PTHR48083:SF6">
    <property type="entry name" value="ACYL-COA DEHYDROGENASE 6"/>
    <property type="match status" value="1"/>
</dbReference>
<dbReference type="Pfam" id="PF00441">
    <property type="entry name" value="Acyl-CoA_dh_1"/>
    <property type="match status" value="1"/>
</dbReference>
<dbReference type="Proteomes" id="UP000598174">
    <property type="component" value="Unassembled WGS sequence"/>
</dbReference>
<dbReference type="EMBL" id="BOMM01000029">
    <property type="protein sequence ID" value="GIE11527.1"/>
    <property type="molecule type" value="Genomic_DNA"/>
</dbReference>
<dbReference type="InterPro" id="IPR009075">
    <property type="entry name" value="AcylCo_DH/oxidase_C"/>
</dbReference>
<dbReference type="InterPro" id="IPR006091">
    <property type="entry name" value="Acyl-CoA_Oxase/DH_mid-dom"/>
</dbReference>
<protein>
    <submittedName>
        <fullName evidence="10">Acyl-CoA dehydrogenase</fullName>
    </submittedName>
</protein>
<dbReference type="PANTHER" id="PTHR48083">
    <property type="entry name" value="MEDIUM-CHAIN SPECIFIC ACYL-COA DEHYDROGENASE, MITOCHONDRIAL-RELATED"/>
    <property type="match status" value="1"/>
</dbReference>
<keyword evidence="4 6" id="KW-0274">FAD</keyword>
<dbReference type="InterPro" id="IPR050741">
    <property type="entry name" value="Acyl-CoA_dehydrogenase"/>
</dbReference>
<dbReference type="GO" id="GO:0005737">
    <property type="term" value="C:cytoplasm"/>
    <property type="evidence" value="ECO:0007669"/>
    <property type="project" value="TreeGrafter"/>
</dbReference>
<dbReference type="RefSeq" id="WP_203818047.1">
    <property type="nucleotide sequence ID" value="NZ_BAAABP010000058.1"/>
</dbReference>
<keyword evidence="11" id="KW-1185">Reference proteome</keyword>
<accession>A0A919J189</accession>
<feature type="domain" description="Acyl-CoA dehydrogenase/oxidase C-terminal" evidence="7">
    <location>
        <begin position="229"/>
        <end position="375"/>
    </location>
</feature>
<comment type="caution">
    <text evidence="10">The sequence shown here is derived from an EMBL/GenBank/DDBJ whole genome shotgun (WGS) entry which is preliminary data.</text>
</comment>